<dbReference type="GO" id="GO:0051537">
    <property type="term" value="F:2 iron, 2 sulfur cluster binding"/>
    <property type="evidence" value="ECO:0007669"/>
    <property type="project" value="UniProtKB-KW"/>
</dbReference>
<gene>
    <name evidence="6" type="ORF">UFOPK3773_00714</name>
</gene>
<evidence type="ECO:0000259" key="5">
    <source>
        <dbReference type="PROSITE" id="PS51085"/>
    </source>
</evidence>
<dbReference type="InterPro" id="IPR001041">
    <property type="entry name" value="2Fe-2S_ferredoxin-type"/>
</dbReference>
<evidence type="ECO:0000256" key="2">
    <source>
        <dbReference type="ARBA" id="ARBA00022723"/>
    </source>
</evidence>
<organism evidence="6">
    <name type="scientific">freshwater metagenome</name>
    <dbReference type="NCBI Taxonomy" id="449393"/>
    <lineage>
        <taxon>unclassified sequences</taxon>
        <taxon>metagenomes</taxon>
        <taxon>ecological metagenomes</taxon>
    </lineage>
</organism>
<dbReference type="Pfam" id="PF00111">
    <property type="entry name" value="Fer2"/>
    <property type="match status" value="1"/>
</dbReference>
<dbReference type="SUPFAM" id="SSF54292">
    <property type="entry name" value="2Fe-2S ferredoxin-like"/>
    <property type="match status" value="1"/>
</dbReference>
<evidence type="ECO:0000256" key="4">
    <source>
        <dbReference type="ARBA" id="ARBA00023014"/>
    </source>
</evidence>
<dbReference type="Gene3D" id="1.10.150.120">
    <property type="entry name" value="[2Fe-2S]-binding domain"/>
    <property type="match status" value="1"/>
</dbReference>
<evidence type="ECO:0000313" key="6">
    <source>
        <dbReference type="EMBL" id="CAB4938707.1"/>
    </source>
</evidence>
<keyword evidence="4" id="KW-0411">Iron-sulfur</keyword>
<protein>
    <submittedName>
        <fullName evidence="6">Unannotated protein</fullName>
    </submittedName>
</protein>
<dbReference type="PANTHER" id="PTHR44379:SF2">
    <property type="entry name" value="BLR6218 PROTEIN"/>
    <property type="match status" value="1"/>
</dbReference>
<dbReference type="Pfam" id="PF01799">
    <property type="entry name" value="Fer2_2"/>
    <property type="match status" value="1"/>
</dbReference>
<dbReference type="InterPro" id="IPR036884">
    <property type="entry name" value="2Fe-2S-bd_dom_sf"/>
</dbReference>
<keyword evidence="1" id="KW-0001">2Fe-2S</keyword>
<dbReference type="GO" id="GO:0016491">
    <property type="term" value="F:oxidoreductase activity"/>
    <property type="evidence" value="ECO:0007669"/>
    <property type="project" value="InterPro"/>
</dbReference>
<sequence>MTAMTINVNGQARSIDCDPYTPLLWVLRDILGLTGTKYGCGVEICSACLVWIDGSPEKACHLQVKEVLRVKIITIEGLAAASPSAAKLQQAFLDVQAPQCGYCQSGMLMRASKLVSGSSKPTDAQIDSAIGNICACGTYPRVKAAIKKATGQ</sequence>
<evidence type="ECO:0000256" key="1">
    <source>
        <dbReference type="ARBA" id="ARBA00022714"/>
    </source>
</evidence>
<evidence type="ECO:0000256" key="3">
    <source>
        <dbReference type="ARBA" id="ARBA00023004"/>
    </source>
</evidence>
<dbReference type="GO" id="GO:0046872">
    <property type="term" value="F:metal ion binding"/>
    <property type="evidence" value="ECO:0007669"/>
    <property type="project" value="UniProtKB-KW"/>
</dbReference>
<accession>A0A6J7J7T8</accession>
<proteinExistence type="predicted"/>
<feature type="domain" description="2Fe-2S ferredoxin-type" evidence="5">
    <location>
        <begin position="2"/>
        <end position="78"/>
    </location>
</feature>
<dbReference type="PROSITE" id="PS51085">
    <property type="entry name" value="2FE2S_FER_2"/>
    <property type="match status" value="1"/>
</dbReference>
<dbReference type="Gene3D" id="3.10.20.30">
    <property type="match status" value="1"/>
</dbReference>
<dbReference type="InterPro" id="IPR051452">
    <property type="entry name" value="Diverse_Oxidoreductases"/>
</dbReference>
<dbReference type="InterPro" id="IPR012675">
    <property type="entry name" value="Beta-grasp_dom_sf"/>
</dbReference>
<dbReference type="InterPro" id="IPR036010">
    <property type="entry name" value="2Fe-2S_ferredoxin-like_sf"/>
</dbReference>
<dbReference type="SUPFAM" id="SSF47741">
    <property type="entry name" value="CO dehydrogenase ISP C-domain like"/>
    <property type="match status" value="1"/>
</dbReference>
<dbReference type="PANTHER" id="PTHR44379">
    <property type="entry name" value="OXIDOREDUCTASE WITH IRON-SULFUR SUBUNIT"/>
    <property type="match status" value="1"/>
</dbReference>
<reference evidence="6" key="1">
    <citation type="submission" date="2020-05" db="EMBL/GenBank/DDBJ databases">
        <authorList>
            <person name="Chiriac C."/>
            <person name="Salcher M."/>
            <person name="Ghai R."/>
            <person name="Kavagutti S V."/>
        </authorList>
    </citation>
    <scope>NUCLEOTIDE SEQUENCE</scope>
</reference>
<dbReference type="InterPro" id="IPR002888">
    <property type="entry name" value="2Fe-2S-bd"/>
</dbReference>
<keyword evidence="3" id="KW-0408">Iron</keyword>
<name>A0A6J7J7T8_9ZZZZ</name>
<dbReference type="AlphaFoldDB" id="A0A6J7J7T8"/>
<keyword evidence="2" id="KW-0479">Metal-binding</keyword>
<dbReference type="CDD" id="cd00207">
    <property type="entry name" value="fer2"/>
    <property type="match status" value="1"/>
</dbReference>
<dbReference type="EMBL" id="CAFBNF010000057">
    <property type="protein sequence ID" value="CAB4938707.1"/>
    <property type="molecule type" value="Genomic_DNA"/>
</dbReference>